<feature type="region of interest" description="Disordered" evidence="1">
    <location>
        <begin position="127"/>
        <end position="167"/>
    </location>
</feature>
<dbReference type="KEGG" id="umr:121104041"/>
<evidence type="ECO:0000256" key="1">
    <source>
        <dbReference type="SAM" id="MobiDB-lite"/>
    </source>
</evidence>
<dbReference type="Proteomes" id="UP000261680">
    <property type="component" value="Unplaced"/>
</dbReference>
<keyword evidence="2" id="KW-1185">Reference proteome</keyword>
<feature type="compositionally biased region" description="Basic and acidic residues" evidence="1">
    <location>
        <begin position="156"/>
        <end position="167"/>
    </location>
</feature>
<sequence>MKIILTSQTAKRILTDKLIKEAVKFTLLSSTSARREARLADSVSQASFLLEARVPAAQDGAETNPVSLWSLSESPREGLQTLTLLPCHHQASSVSSGPWSTPIKLSPRPWHSVSRWAQSRSLRSTWARAPSRWGGGGELSTTGGTTPHRLGPRNSLENERGGEMDAGTERKWTGICEEETPKVREKEETGRTTVPADGKERAMEISGSLFSYGCHGLPVPQPFAGATNRTLQQGDGGSSEARPTGAGLPVCKRCTLSRWLLESASSSLSS</sequence>
<accession>A0A8M1GKS2</accession>
<gene>
    <name evidence="3" type="primary">LOC121104041</name>
</gene>
<protein>
    <submittedName>
        <fullName evidence="3">Uncharacterized protein LOC121104041</fullName>
    </submittedName>
</protein>
<dbReference type="RefSeq" id="XP_040492344.1">
    <property type="nucleotide sequence ID" value="XM_040636410.1"/>
</dbReference>
<organism evidence="2 3">
    <name type="scientific">Ursus maritimus</name>
    <name type="common">Polar bear</name>
    <name type="synonym">Thalarctos maritimus</name>
    <dbReference type="NCBI Taxonomy" id="29073"/>
    <lineage>
        <taxon>Eukaryota</taxon>
        <taxon>Metazoa</taxon>
        <taxon>Chordata</taxon>
        <taxon>Craniata</taxon>
        <taxon>Vertebrata</taxon>
        <taxon>Euteleostomi</taxon>
        <taxon>Mammalia</taxon>
        <taxon>Eutheria</taxon>
        <taxon>Laurasiatheria</taxon>
        <taxon>Carnivora</taxon>
        <taxon>Caniformia</taxon>
        <taxon>Ursidae</taxon>
        <taxon>Ursus</taxon>
    </lineage>
</organism>
<evidence type="ECO:0000313" key="3">
    <source>
        <dbReference type="RefSeq" id="XP_040492344.1"/>
    </source>
</evidence>
<dbReference type="AlphaFoldDB" id="A0A8M1GKS2"/>
<reference evidence="3" key="1">
    <citation type="submission" date="2025-08" db="UniProtKB">
        <authorList>
            <consortium name="RefSeq"/>
        </authorList>
    </citation>
    <scope>IDENTIFICATION</scope>
    <source>
        <tissue evidence="3">Whole blood</tissue>
    </source>
</reference>
<name>A0A8M1GKS2_URSMA</name>
<dbReference type="GeneID" id="121104041"/>
<proteinExistence type="predicted"/>
<evidence type="ECO:0000313" key="2">
    <source>
        <dbReference type="Proteomes" id="UP000261680"/>
    </source>
</evidence>